<keyword evidence="1" id="KW-0238">DNA-binding</keyword>
<protein>
    <submittedName>
        <fullName evidence="1">DNA-binding protein</fullName>
    </submittedName>
</protein>
<dbReference type="AlphaFoldDB" id="A0AAF1KH89"/>
<comment type="caution">
    <text evidence="1">The sequence shown here is derived from an EMBL/GenBank/DDBJ whole genome shotgun (WGS) entry which is preliminary data.</text>
</comment>
<proteinExistence type="predicted"/>
<evidence type="ECO:0000313" key="1">
    <source>
        <dbReference type="EMBL" id="MBR0653654.1"/>
    </source>
</evidence>
<sequence length="61" mass="6771">MPPVPSFAGGDPLLTAREAAAYRRQGLSTFWRDVRAGTVKPPVRVTPRAPRWRLSWLAVIA</sequence>
<dbReference type="Proteomes" id="UP001196068">
    <property type="component" value="Unassembled WGS sequence"/>
</dbReference>
<evidence type="ECO:0000313" key="2">
    <source>
        <dbReference type="Proteomes" id="UP001196068"/>
    </source>
</evidence>
<dbReference type="GO" id="GO:0003677">
    <property type="term" value="F:DNA binding"/>
    <property type="evidence" value="ECO:0007669"/>
    <property type="project" value="UniProtKB-KW"/>
</dbReference>
<reference evidence="1" key="2">
    <citation type="journal article" date="2021" name="Syst. Appl. Microbiol.">
        <title>Roseomonas hellenica sp. nov., isolated from roots of wild-growing Alkanna tinctoria.</title>
        <authorList>
            <person name="Rat A."/>
            <person name="Naranjo H.D."/>
            <person name="Lebbe L."/>
            <person name="Cnockaert M."/>
            <person name="Krigas N."/>
            <person name="Grigoriadou K."/>
            <person name="Maloupa E."/>
            <person name="Willems A."/>
        </authorList>
    </citation>
    <scope>NUCLEOTIDE SEQUENCE</scope>
    <source>
        <strain evidence="1">LMG 28251</strain>
    </source>
</reference>
<accession>A0AAF1KH89</accession>
<keyword evidence="2" id="KW-1185">Reference proteome</keyword>
<reference evidence="1" key="1">
    <citation type="submission" date="2020-01" db="EMBL/GenBank/DDBJ databases">
        <authorList>
            <person name="Rat A."/>
        </authorList>
    </citation>
    <scope>NUCLEOTIDE SEQUENCE</scope>
    <source>
        <strain evidence="1">LMG 28251</strain>
    </source>
</reference>
<gene>
    <name evidence="1" type="ORF">GXW79_01035</name>
</gene>
<name>A0AAF1KH89_9PROT</name>
<organism evidence="1 2">
    <name type="scientific">Plastoroseomonas arctica</name>
    <dbReference type="NCBI Taxonomy" id="1509237"/>
    <lineage>
        <taxon>Bacteria</taxon>
        <taxon>Pseudomonadati</taxon>
        <taxon>Pseudomonadota</taxon>
        <taxon>Alphaproteobacteria</taxon>
        <taxon>Acetobacterales</taxon>
        <taxon>Acetobacteraceae</taxon>
        <taxon>Plastoroseomonas</taxon>
    </lineage>
</organism>
<dbReference type="EMBL" id="JAAEDH010000001">
    <property type="protein sequence ID" value="MBR0653654.1"/>
    <property type="molecule type" value="Genomic_DNA"/>
</dbReference>